<dbReference type="SUPFAM" id="SSF51735">
    <property type="entry name" value="NAD(P)-binding Rossmann-fold domains"/>
    <property type="match status" value="1"/>
</dbReference>
<keyword evidence="1" id="KW-0444">Lipid biosynthesis</keyword>
<name>U4LDK6_PYROM</name>
<feature type="region of interest" description="Disordered" evidence="9">
    <location>
        <begin position="328"/>
        <end position="353"/>
    </location>
</feature>
<gene>
    <name evidence="10" type="ORF">PCON_07735</name>
</gene>
<keyword evidence="3" id="KW-0752">Steroid biosynthesis</keyword>
<dbReference type="OrthoDB" id="9989144at2759"/>
<evidence type="ECO:0000256" key="9">
    <source>
        <dbReference type="SAM" id="MobiDB-lite"/>
    </source>
</evidence>
<evidence type="ECO:0000256" key="1">
    <source>
        <dbReference type="ARBA" id="ARBA00022516"/>
    </source>
</evidence>
<evidence type="ECO:0000256" key="8">
    <source>
        <dbReference type="ARBA" id="ARBA00023621"/>
    </source>
</evidence>
<dbReference type="GO" id="GO:0005789">
    <property type="term" value="C:endoplasmic reticulum membrane"/>
    <property type="evidence" value="ECO:0007669"/>
    <property type="project" value="TreeGrafter"/>
</dbReference>
<dbReference type="InterPro" id="IPR002347">
    <property type="entry name" value="SDR_fam"/>
</dbReference>
<dbReference type="InterPro" id="IPR051593">
    <property type="entry name" value="Ergosterol_Biosynth_ERG27"/>
</dbReference>
<dbReference type="Gene3D" id="3.40.50.720">
    <property type="entry name" value="NAD(P)-binding Rossmann-like Domain"/>
    <property type="match status" value="1"/>
</dbReference>
<evidence type="ECO:0000256" key="4">
    <source>
        <dbReference type="ARBA" id="ARBA00023002"/>
    </source>
</evidence>
<dbReference type="EC" id="1.1.1.270" evidence="8"/>
<evidence type="ECO:0000256" key="7">
    <source>
        <dbReference type="ARBA" id="ARBA00023593"/>
    </source>
</evidence>
<dbReference type="EMBL" id="HF935393">
    <property type="protein sequence ID" value="CCX29938.1"/>
    <property type="molecule type" value="Genomic_DNA"/>
</dbReference>
<organism evidence="10 11">
    <name type="scientific">Pyronema omphalodes (strain CBS 100304)</name>
    <name type="common">Pyronema confluens</name>
    <dbReference type="NCBI Taxonomy" id="1076935"/>
    <lineage>
        <taxon>Eukaryota</taxon>
        <taxon>Fungi</taxon>
        <taxon>Dikarya</taxon>
        <taxon>Ascomycota</taxon>
        <taxon>Pezizomycotina</taxon>
        <taxon>Pezizomycetes</taxon>
        <taxon>Pezizales</taxon>
        <taxon>Pyronemataceae</taxon>
        <taxon>Pyronema</taxon>
    </lineage>
</organism>
<dbReference type="GO" id="GO:0005811">
    <property type="term" value="C:lipid droplet"/>
    <property type="evidence" value="ECO:0007669"/>
    <property type="project" value="TreeGrafter"/>
</dbReference>
<dbReference type="GO" id="GO:0006696">
    <property type="term" value="P:ergosterol biosynthetic process"/>
    <property type="evidence" value="ECO:0007669"/>
    <property type="project" value="TreeGrafter"/>
</dbReference>
<protein>
    <recommendedName>
        <fullName evidence="8">3beta-hydroxysteroid 3-dehydrogenase</fullName>
        <ecNumber evidence="8">1.1.1.270</ecNumber>
    </recommendedName>
</protein>
<keyword evidence="11" id="KW-1185">Reference proteome</keyword>
<proteinExistence type="inferred from homology"/>
<evidence type="ECO:0000313" key="10">
    <source>
        <dbReference type="EMBL" id="CCX29938.1"/>
    </source>
</evidence>
<dbReference type="GO" id="GO:0000253">
    <property type="term" value="F:3-beta-hydroxysteroid 3-dehydrogenase (NADP+) activity"/>
    <property type="evidence" value="ECO:0007669"/>
    <property type="project" value="UniProtKB-EC"/>
</dbReference>
<dbReference type="PRINTS" id="PR00081">
    <property type="entry name" value="GDHRDH"/>
</dbReference>
<evidence type="ECO:0000313" key="11">
    <source>
        <dbReference type="Proteomes" id="UP000018144"/>
    </source>
</evidence>
<keyword evidence="4" id="KW-0560">Oxidoreductase</keyword>
<comment type="similarity">
    <text evidence="7">Belongs to the short-chain dehydrogenases/reductases (SDR) family. ERG27 subfamily.</text>
</comment>
<dbReference type="Pfam" id="PF00106">
    <property type="entry name" value="adh_short"/>
    <property type="match status" value="1"/>
</dbReference>
<evidence type="ECO:0000256" key="3">
    <source>
        <dbReference type="ARBA" id="ARBA00022955"/>
    </source>
</evidence>
<dbReference type="AlphaFoldDB" id="U4LDK6"/>
<dbReference type="Proteomes" id="UP000018144">
    <property type="component" value="Unassembled WGS sequence"/>
</dbReference>
<dbReference type="PANTHER" id="PTHR43647">
    <property type="entry name" value="DEHYDROGENASE"/>
    <property type="match status" value="1"/>
</dbReference>
<dbReference type="InterPro" id="IPR036291">
    <property type="entry name" value="NAD(P)-bd_dom_sf"/>
</dbReference>
<dbReference type="OMA" id="WTGINWP"/>
<evidence type="ECO:0000256" key="2">
    <source>
        <dbReference type="ARBA" id="ARBA00022857"/>
    </source>
</evidence>
<dbReference type="STRING" id="1076935.U4LDK6"/>
<dbReference type="eggNOG" id="KOG1478">
    <property type="taxonomic scope" value="Eukaryota"/>
</dbReference>
<evidence type="ECO:0000256" key="6">
    <source>
        <dbReference type="ARBA" id="ARBA00023589"/>
    </source>
</evidence>
<dbReference type="GO" id="GO:0005741">
    <property type="term" value="C:mitochondrial outer membrane"/>
    <property type="evidence" value="ECO:0007669"/>
    <property type="project" value="TreeGrafter"/>
</dbReference>
<accession>U4LDK6</accession>
<sequence length="379" mass="42010">MLPLNSSADGSNATSNTTDFYVLVTGANSGLGLSIAKRLVTDFLAQYTTETITVIFTTRSSRKSMDTLDILVKHLATFPPAANLRVRFSTFQVDLTSLPSVVKLAEHLNNSIPHLNAAIFNAGMGAFTGIDWPNAFLSLAKNWVHAVTHPSYKFQAVGVTCHDGELGEVFCANVFGHYYLAHELMPLLHPAKGRVIWVSSLEAYPWSFNVTDLDGKKATHSYESSKRLTDVMALTSANQATTPWTDTFFGGKRGEVKTYVCHPGICATSMVALPLVLWYCMTLAFYIARWIGSPWHTISTETGAMSMCYLALAREEELNERDAEKLKWGSGSDRAGNGVLRPTEVEGEGGEEWEQLGRETWRQLEELRVQWKEKLQKTA</sequence>
<keyword evidence="5" id="KW-0443">Lipid metabolism</keyword>
<comment type="pathway">
    <text evidence="6">Steroid biosynthesis; zymosterol biosynthesis; zymosterol from lanosterol: step 5/6.</text>
</comment>
<dbReference type="PANTHER" id="PTHR43647:SF1">
    <property type="entry name" value="3-KETO-STEROID REDUCTASE ERG27"/>
    <property type="match status" value="1"/>
</dbReference>
<evidence type="ECO:0000256" key="5">
    <source>
        <dbReference type="ARBA" id="ARBA00023098"/>
    </source>
</evidence>
<reference evidence="10 11" key="1">
    <citation type="journal article" date="2013" name="PLoS Genet.">
        <title>The genome and development-dependent transcriptomes of Pyronema confluens: a window into fungal evolution.</title>
        <authorList>
            <person name="Traeger S."/>
            <person name="Altegoer F."/>
            <person name="Freitag M."/>
            <person name="Gabaldon T."/>
            <person name="Kempken F."/>
            <person name="Kumar A."/>
            <person name="Marcet-Houben M."/>
            <person name="Poggeler S."/>
            <person name="Stajich J.E."/>
            <person name="Nowrousian M."/>
        </authorList>
    </citation>
    <scope>NUCLEOTIDE SEQUENCE [LARGE SCALE GENOMIC DNA]</scope>
    <source>
        <strain evidence="11">CBS 100304</strain>
        <tissue evidence="10">Vegetative mycelium</tissue>
    </source>
</reference>
<keyword evidence="2" id="KW-0521">NADP</keyword>